<evidence type="ECO:0000313" key="8">
    <source>
        <dbReference type="Proteomes" id="UP000636949"/>
    </source>
</evidence>
<accession>A0A8J2Z5N7</accession>
<dbReference type="EMBL" id="BMJS01000022">
    <property type="protein sequence ID" value="GGG01534.1"/>
    <property type="molecule type" value="Genomic_DNA"/>
</dbReference>
<dbReference type="AlphaFoldDB" id="A0A8J2Z5N7"/>
<keyword evidence="3 6" id="KW-0812">Transmembrane</keyword>
<dbReference type="RefSeq" id="WP_117003190.1">
    <property type="nucleotide sequence ID" value="NZ_BMJS01000022.1"/>
</dbReference>
<keyword evidence="2" id="KW-1003">Cell membrane</keyword>
<feature type="transmembrane region" description="Helical" evidence="6">
    <location>
        <begin position="190"/>
        <end position="208"/>
    </location>
</feature>
<evidence type="ECO:0000313" key="7">
    <source>
        <dbReference type="EMBL" id="GGG01534.1"/>
    </source>
</evidence>
<dbReference type="InterPro" id="IPR001123">
    <property type="entry name" value="LeuE-type"/>
</dbReference>
<comment type="caution">
    <text evidence="7">The sequence shown here is derived from an EMBL/GenBank/DDBJ whole genome shotgun (WGS) entry which is preliminary data.</text>
</comment>
<dbReference type="Proteomes" id="UP000636949">
    <property type="component" value="Unassembled WGS sequence"/>
</dbReference>
<evidence type="ECO:0000256" key="3">
    <source>
        <dbReference type="ARBA" id="ARBA00022692"/>
    </source>
</evidence>
<organism evidence="7 8">
    <name type="scientific">Cysteiniphilum litorale</name>
    <dbReference type="NCBI Taxonomy" id="2056700"/>
    <lineage>
        <taxon>Bacteria</taxon>
        <taxon>Pseudomonadati</taxon>
        <taxon>Pseudomonadota</taxon>
        <taxon>Gammaproteobacteria</taxon>
        <taxon>Thiotrichales</taxon>
        <taxon>Fastidiosibacteraceae</taxon>
        <taxon>Cysteiniphilum</taxon>
    </lineage>
</organism>
<proteinExistence type="predicted"/>
<dbReference type="OrthoDB" id="9804822at2"/>
<comment type="subcellular location">
    <subcellularLocation>
        <location evidence="1">Cell membrane</location>
        <topology evidence="1">Multi-pass membrane protein</topology>
    </subcellularLocation>
</comment>
<keyword evidence="8" id="KW-1185">Reference proteome</keyword>
<name>A0A8J2Z5N7_9GAMM</name>
<dbReference type="Pfam" id="PF01810">
    <property type="entry name" value="LysE"/>
    <property type="match status" value="1"/>
</dbReference>
<dbReference type="PANTHER" id="PTHR30086">
    <property type="entry name" value="ARGININE EXPORTER PROTEIN ARGO"/>
    <property type="match status" value="1"/>
</dbReference>
<keyword evidence="5 6" id="KW-0472">Membrane</keyword>
<keyword evidence="4 6" id="KW-1133">Transmembrane helix</keyword>
<dbReference type="GO" id="GO:0015171">
    <property type="term" value="F:amino acid transmembrane transporter activity"/>
    <property type="evidence" value="ECO:0007669"/>
    <property type="project" value="TreeGrafter"/>
</dbReference>
<reference evidence="7" key="2">
    <citation type="submission" date="2020-09" db="EMBL/GenBank/DDBJ databases">
        <authorList>
            <person name="Sun Q."/>
            <person name="Zhou Y."/>
        </authorList>
    </citation>
    <scope>NUCLEOTIDE SEQUENCE</scope>
    <source>
        <strain evidence="7">CGMCC 1.15758</strain>
    </source>
</reference>
<sequence length="213" mass="24076">MLIAALLSLLLLQLLGLMLPGPDFFMVLRSSIRYGRNPAVLVALGIATGVVFYATLVVLLLDYLSDNFLIIVHWIALFGGCYLLYIAYNCFKASKGKHSLEANVSEVVKISKRHLWLTGFLCNLSNPKVIVFFVSLLPLFVLKSSALWYHLSILVVMFLSTWIWFSFVAYVMGSERVRNVFVKHMAKLEIIFSVILTIFALLLIYSFVESVIL</sequence>
<feature type="transmembrane region" description="Helical" evidence="6">
    <location>
        <begin position="147"/>
        <end position="170"/>
    </location>
</feature>
<dbReference type="PANTHER" id="PTHR30086:SF20">
    <property type="entry name" value="ARGININE EXPORTER PROTEIN ARGO-RELATED"/>
    <property type="match status" value="1"/>
</dbReference>
<protein>
    <submittedName>
        <fullName evidence="7">Threonine export protein RhtC</fullName>
    </submittedName>
</protein>
<feature type="transmembrane region" description="Helical" evidence="6">
    <location>
        <begin position="40"/>
        <end position="61"/>
    </location>
</feature>
<reference evidence="7" key="1">
    <citation type="journal article" date="2014" name="Int. J. Syst. Evol. Microbiol.">
        <title>Complete genome sequence of Corynebacterium casei LMG S-19264T (=DSM 44701T), isolated from a smear-ripened cheese.</title>
        <authorList>
            <consortium name="US DOE Joint Genome Institute (JGI-PGF)"/>
            <person name="Walter F."/>
            <person name="Albersmeier A."/>
            <person name="Kalinowski J."/>
            <person name="Ruckert C."/>
        </authorList>
    </citation>
    <scope>NUCLEOTIDE SEQUENCE</scope>
    <source>
        <strain evidence="7">CGMCC 1.15758</strain>
    </source>
</reference>
<gene>
    <name evidence="7" type="primary">rhtC</name>
    <name evidence="7" type="ORF">GCM10010995_18760</name>
</gene>
<feature type="transmembrane region" description="Helical" evidence="6">
    <location>
        <begin position="115"/>
        <end position="140"/>
    </location>
</feature>
<evidence type="ECO:0000256" key="2">
    <source>
        <dbReference type="ARBA" id="ARBA00022475"/>
    </source>
</evidence>
<evidence type="ECO:0000256" key="5">
    <source>
        <dbReference type="ARBA" id="ARBA00023136"/>
    </source>
</evidence>
<evidence type="ECO:0000256" key="1">
    <source>
        <dbReference type="ARBA" id="ARBA00004651"/>
    </source>
</evidence>
<evidence type="ECO:0000256" key="4">
    <source>
        <dbReference type="ARBA" id="ARBA00022989"/>
    </source>
</evidence>
<evidence type="ECO:0000256" key="6">
    <source>
        <dbReference type="SAM" id="Phobius"/>
    </source>
</evidence>
<dbReference type="GO" id="GO:0005886">
    <property type="term" value="C:plasma membrane"/>
    <property type="evidence" value="ECO:0007669"/>
    <property type="project" value="UniProtKB-SubCell"/>
</dbReference>
<feature type="transmembrane region" description="Helical" evidence="6">
    <location>
        <begin position="68"/>
        <end position="88"/>
    </location>
</feature>